<evidence type="ECO:0000256" key="4">
    <source>
        <dbReference type="PROSITE-ProRule" id="PRU00134"/>
    </source>
</evidence>
<reference evidence="6 7" key="1">
    <citation type="submission" date="2021-08" db="EMBL/GenBank/DDBJ databases">
        <title>Draft Genome Sequence of Phanerochaete sordida strain YK-624.</title>
        <authorList>
            <person name="Mori T."/>
            <person name="Dohra H."/>
            <person name="Suzuki T."/>
            <person name="Kawagishi H."/>
            <person name="Hirai H."/>
        </authorList>
    </citation>
    <scope>NUCLEOTIDE SEQUENCE [LARGE SCALE GENOMIC DNA]</scope>
    <source>
        <strain evidence="6 7">YK-624</strain>
    </source>
</reference>
<dbReference type="GO" id="GO:0008270">
    <property type="term" value="F:zinc ion binding"/>
    <property type="evidence" value="ECO:0007669"/>
    <property type="project" value="UniProtKB-KW"/>
</dbReference>
<dbReference type="Proteomes" id="UP000703269">
    <property type="component" value="Unassembled WGS sequence"/>
</dbReference>
<name>A0A9P3GFY7_9APHY</name>
<evidence type="ECO:0000256" key="3">
    <source>
        <dbReference type="ARBA" id="ARBA00022833"/>
    </source>
</evidence>
<dbReference type="SUPFAM" id="SSF144232">
    <property type="entry name" value="HIT/MYND zinc finger-like"/>
    <property type="match status" value="1"/>
</dbReference>
<evidence type="ECO:0000256" key="2">
    <source>
        <dbReference type="ARBA" id="ARBA00022771"/>
    </source>
</evidence>
<gene>
    <name evidence="6" type="ORF">PsYK624_102490</name>
</gene>
<evidence type="ECO:0000256" key="1">
    <source>
        <dbReference type="ARBA" id="ARBA00022723"/>
    </source>
</evidence>
<dbReference type="InterPro" id="IPR002893">
    <property type="entry name" value="Znf_MYND"/>
</dbReference>
<comment type="caution">
    <text evidence="6">The sequence shown here is derived from an EMBL/GenBank/DDBJ whole genome shotgun (WGS) entry which is preliminary data.</text>
</comment>
<keyword evidence="3" id="KW-0862">Zinc</keyword>
<evidence type="ECO:0000313" key="7">
    <source>
        <dbReference type="Proteomes" id="UP000703269"/>
    </source>
</evidence>
<protein>
    <submittedName>
        <fullName evidence="6">Zf-MYND and DUF4470 domain-containing protein</fullName>
    </submittedName>
</protein>
<evidence type="ECO:0000259" key="5">
    <source>
        <dbReference type="PROSITE" id="PS50865"/>
    </source>
</evidence>
<accession>A0A9P3GFY7</accession>
<dbReference type="EMBL" id="BPQB01000037">
    <property type="protein sequence ID" value="GJE94081.1"/>
    <property type="molecule type" value="Genomic_DNA"/>
</dbReference>
<dbReference type="AlphaFoldDB" id="A0A9P3GFY7"/>
<dbReference type="Pfam" id="PF01753">
    <property type="entry name" value="zf-MYND"/>
    <property type="match status" value="1"/>
</dbReference>
<keyword evidence="2 4" id="KW-0863">Zinc-finger</keyword>
<keyword evidence="7" id="KW-1185">Reference proteome</keyword>
<dbReference type="PROSITE" id="PS50865">
    <property type="entry name" value="ZF_MYND_2"/>
    <property type="match status" value="1"/>
</dbReference>
<dbReference type="Gene3D" id="6.10.140.2220">
    <property type="match status" value="1"/>
</dbReference>
<dbReference type="Pfam" id="PF14737">
    <property type="entry name" value="DUF4470"/>
    <property type="match status" value="1"/>
</dbReference>
<sequence>MAAQNAPLVGLEADLARLSTADALLCVRCAYTDPATAHECPRAGLQACSSCRLVKYCSKECQHKHWKLHSRDCKDPMRSEQWKPGWVEGGRTASFVGSEPRKHALSQRLQLWGNMPAIDILKLTPDDAKSRADISLAFIASGDLRNAIKTVNGLPEDYAGTLTILLNDREPYTTLRNILTLQLLAQTADKPHAADAALHLWYSAFLPQEHADAIAALARALAASGGIMHTQLGENASLDVDIGAAPCALAGQLFASKQYSAAAARQSLTATRFDPARVDLRHRRWMRCTPPHRLALAQHARTGVLLPFGAPRARFEAPNRTLFDPDGEWVQGDGADPLDVWDTEDVVATGAKHGCTREDLYGCLYFHVLAQLRAFAARLARFRVHIVLTDADACALAAALWGGDLAGAGLGASVRFDRVDASNLGDAHYLGVPRVLGAWGGFVRTGERPGVLVAHFVNWIAGAPGATFGKDDMEELFMRLAATGRVPQPDARTRKSPAAMKAWIAGAGSLAHVYDAVHDSAPAFDAFLARVGLPGVLARVRLRRRLLHHVVPHRLCAPVHASPNALPEFKDTESWYLQSSIGCPMWTERYIELVPV</sequence>
<organism evidence="6 7">
    <name type="scientific">Phanerochaete sordida</name>
    <dbReference type="NCBI Taxonomy" id="48140"/>
    <lineage>
        <taxon>Eukaryota</taxon>
        <taxon>Fungi</taxon>
        <taxon>Dikarya</taxon>
        <taxon>Basidiomycota</taxon>
        <taxon>Agaricomycotina</taxon>
        <taxon>Agaricomycetes</taxon>
        <taxon>Polyporales</taxon>
        <taxon>Phanerochaetaceae</taxon>
        <taxon>Phanerochaete</taxon>
    </lineage>
</organism>
<proteinExistence type="predicted"/>
<keyword evidence="1" id="KW-0479">Metal-binding</keyword>
<feature type="domain" description="MYND-type" evidence="5">
    <location>
        <begin position="26"/>
        <end position="73"/>
    </location>
</feature>
<dbReference type="OrthoDB" id="2791063at2759"/>
<dbReference type="InterPro" id="IPR027974">
    <property type="entry name" value="DUF4470"/>
</dbReference>
<evidence type="ECO:0000313" key="6">
    <source>
        <dbReference type="EMBL" id="GJE94081.1"/>
    </source>
</evidence>